<dbReference type="RefSeq" id="WP_346822166.1">
    <property type="nucleotide sequence ID" value="NZ_JBDKWZ010000008.1"/>
</dbReference>
<dbReference type="PROSITE" id="PS51257">
    <property type="entry name" value="PROKAR_LIPOPROTEIN"/>
    <property type="match status" value="1"/>
</dbReference>
<dbReference type="AlphaFoldDB" id="A0AAW9S8P7"/>
<evidence type="ECO:0000313" key="2">
    <source>
        <dbReference type="Proteomes" id="UP001403385"/>
    </source>
</evidence>
<dbReference type="Proteomes" id="UP001403385">
    <property type="component" value="Unassembled WGS sequence"/>
</dbReference>
<evidence type="ECO:0000313" key="1">
    <source>
        <dbReference type="EMBL" id="MEN7549391.1"/>
    </source>
</evidence>
<dbReference type="EMBL" id="JBDKWZ010000008">
    <property type="protein sequence ID" value="MEN7549391.1"/>
    <property type="molecule type" value="Genomic_DNA"/>
</dbReference>
<dbReference type="GO" id="GO:0016853">
    <property type="term" value="F:isomerase activity"/>
    <property type="evidence" value="ECO:0007669"/>
    <property type="project" value="UniProtKB-KW"/>
</dbReference>
<accession>A0AAW9S8P7</accession>
<gene>
    <name evidence="1" type="ORF">AAG747_15815</name>
</gene>
<name>A0AAW9S8P7_9BACT</name>
<keyword evidence="2" id="KW-1185">Reference proteome</keyword>
<protein>
    <submittedName>
        <fullName evidence="1">Peptidylprolyl isomerase</fullName>
    </submittedName>
</protein>
<proteinExistence type="predicted"/>
<comment type="caution">
    <text evidence="1">The sequence shown here is derived from an EMBL/GenBank/DDBJ whole genome shotgun (WGS) entry which is preliminary data.</text>
</comment>
<organism evidence="1 2">
    <name type="scientific">Rapidithrix thailandica</name>
    <dbReference type="NCBI Taxonomy" id="413964"/>
    <lineage>
        <taxon>Bacteria</taxon>
        <taxon>Pseudomonadati</taxon>
        <taxon>Bacteroidota</taxon>
        <taxon>Cytophagia</taxon>
        <taxon>Cytophagales</taxon>
        <taxon>Flammeovirgaceae</taxon>
        <taxon>Rapidithrix</taxon>
    </lineage>
</organism>
<keyword evidence="1" id="KW-0413">Isomerase</keyword>
<reference evidence="1 2" key="1">
    <citation type="submission" date="2024-04" db="EMBL/GenBank/DDBJ databases">
        <title>Novel genus in family Flammeovirgaceae.</title>
        <authorList>
            <person name="Nguyen T.H."/>
            <person name="Vuong T.Q."/>
            <person name="Le H."/>
            <person name="Kim S.-G."/>
        </authorList>
    </citation>
    <scope>NUCLEOTIDE SEQUENCE [LARGE SCALE GENOMIC DNA]</scope>
    <source>
        <strain evidence="1 2">JCM 23209</strain>
    </source>
</reference>
<sequence length="289" mass="34630">MNRVLWVLLILGFTSCDNINSLISQNTEGQNPVARVDNKYLFEKDLKGLLPERSRPEDSVNIVERYIDTWIKKQLMLKHAEKNLAIDEAEIERRVQEYRFQLIIYAFEKKYVEENLDTLITDEQVKTYYEENLDNFELKQNIVKGVFLKVPKEAPKTKQVKKWLQKWDTDKQREKLNSYAYSYASIFHLNDSVWINFDEMIANTPFPDQISNKVQVLRKQRFLEASDSAYVYYFRINDSKIADQTSPLEYVDMQIRDILMNKRKLALTREFENKIFNEARRKNEYEIYN</sequence>